<feature type="region of interest" description="Disordered" evidence="1">
    <location>
        <begin position="93"/>
        <end position="198"/>
    </location>
</feature>
<accession>A0A6P5T2K9</accession>
<keyword evidence="2" id="KW-1185">Reference proteome</keyword>
<dbReference type="KEGG" id="pavi:110762366"/>
<gene>
    <name evidence="3" type="primary">LOC110762366</name>
</gene>
<protein>
    <submittedName>
        <fullName evidence="3">Uncharacterized protein LOC110762366</fullName>
    </submittedName>
</protein>
<reference evidence="3" key="1">
    <citation type="submission" date="2025-08" db="UniProtKB">
        <authorList>
            <consortium name="RefSeq"/>
        </authorList>
    </citation>
    <scope>IDENTIFICATION</scope>
</reference>
<feature type="region of interest" description="Disordered" evidence="1">
    <location>
        <begin position="1"/>
        <end position="25"/>
    </location>
</feature>
<sequence length="237" mass="26171">MGRRKKSQASKLTSGQDDDPHDNLSEIRKALVENAALQAQLKKELCLLRASEPETKSPNPTVVAGSSKRRPSAQGSLNMLPASYVLDPCPSECRKSVASMNQPKQAEQTMSESVASMKQPKQAEETKCESVASMKQPKQAEETKCESVASMKQPKQAEETKCESVASMKQPKQAEETKCESVASMKQPKQAEETKCEGTVKKRCKPIAKQSWKPPITGMPFWLQAPLPETELLPRRK</sequence>
<feature type="region of interest" description="Disordered" evidence="1">
    <location>
        <begin position="49"/>
        <end position="79"/>
    </location>
</feature>
<evidence type="ECO:0000313" key="3">
    <source>
        <dbReference type="RefSeq" id="XP_021820693.1"/>
    </source>
</evidence>
<dbReference type="Gramene" id="Pav_sc0000877.1_g270.1.mk:mrna">
    <property type="protein sequence ID" value="Pav_sc0000877.1_g270.1.mk:mrna"/>
    <property type="gene ID" value="Pav_sc0000877.1_g270.1.mk"/>
</dbReference>
<organism evidence="2 3">
    <name type="scientific">Prunus avium</name>
    <name type="common">Cherry</name>
    <name type="synonym">Cerasus avium</name>
    <dbReference type="NCBI Taxonomy" id="42229"/>
    <lineage>
        <taxon>Eukaryota</taxon>
        <taxon>Viridiplantae</taxon>
        <taxon>Streptophyta</taxon>
        <taxon>Embryophyta</taxon>
        <taxon>Tracheophyta</taxon>
        <taxon>Spermatophyta</taxon>
        <taxon>Magnoliopsida</taxon>
        <taxon>eudicotyledons</taxon>
        <taxon>Gunneridae</taxon>
        <taxon>Pentapetalae</taxon>
        <taxon>rosids</taxon>
        <taxon>fabids</taxon>
        <taxon>Rosales</taxon>
        <taxon>Rosaceae</taxon>
        <taxon>Amygdaloideae</taxon>
        <taxon>Amygdaleae</taxon>
        <taxon>Prunus</taxon>
    </lineage>
</organism>
<evidence type="ECO:0000256" key="1">
    <source>
        <dbReference type="SAM" id="MobiDB-lite"/>
    </source>
</evidence>
<dbReference type="Proteomes" id="UP000515124">
    <property type="component" value="Unplaced"/>
</dbReference>
<dbReference type="GeneID" id="110762366"/>
<dbReference type="AlphaFoldDB" id="A0A6P5T2K9"/>
<evidence type="ECO:0000313" key="2">
    <source>
        <dbReference type="Proteomes" id="UP000515124"/>
    </source>
</evidence>
<proteinExistence type="predicted"/>
<dbReference type="RefSeq" id="XP_021820693.1">
    <property type="nucleotide sequence ID" value="XM_021965001.1"/>
</dbReference>
<feature type="compositionally biased region" description="Basic and acidic residues" evidence="1">
    <location>
        <begin position="189"/>
        <end position="198"/>
    </location>
</feature>
<name>A0A6P5T2K9_PRUAV</name>
<feature type="compositionally biased region" description="Polar residues" evidence="1">
    <location>
        <begin position="98"/>
        <end position="116"/>
    </location>
</feature>